<evidence type="ECO:0008006" key="3">
    <source>
        <dbReference type="Google" id="ProtNLM"/>
    </source>
</evidence>
<name>A0A0N9I275_9PSEU</name>
<evidence type="ECO:0000313" key="1">
    <source>
        <dbReference type="EMBL" id="ALG11724.1"/>
    </source>
</evidence>
<protein>
    <recommendedName>
        <fullName evidence="3">Ribbon-helix-helix protein CopG domain-containing protein</fullName>
    </recommendedName>
</protein>
<organism evidence="1 2">
    <name type="scientific">Kibdelosporangium phytohabitans</name>
    <dbReference type="NCBI Taxonomy" id="860235"/>
    <lineage>
        <taxon>Bacteria</taxon>
        <taxon>Bacillati</taxon>
        <taxon>Actinomycetota</taxon>
        <taxon>Actinomycetes</taxon>
        <taxon>Pseudonocardiales</taxon>
        <taxon>Pseudonocardiaceae</taxon>
        <taxon>Kibdelosporangium</taxon>
    </lineage>
</organism>
<dbReference type="OrthoDB" id="3630475at2"/>
<gene>
    <name evidence="1" type="ORF">AOZ06_36980</name>
</gene>
<dbReference type="EMBL" id="CP012752">
    <property type="protein sequence ID" value="ALG11724.1"/>
    <property type="molecule type" value="Genomic_DNA"/>
</dbReference>
<proteinExistence type="predicted"/>
<dbReference type="RefSeq" id="WP_054293620.1">
    <property type="nucleotide sequence ID" value="NZ_CP012752.1"/>
</dbReference>
<keyword evidence="2" id="KW-1185">Reference proteome</keyword>
<dbReference type="AlphaFoldDB" id="A0A0N9I275"/>
<dbReference type="Proteomes" id="UP000063699">
    <property type="component" value="Chromosome"/>
</dbReference>
<sequence length="79" mass="8824">MSSDQEAGRPPVVERANVALIPEAAQAIDKLQQRTGLKKVDLVNRALLIYEFIDAEMRGGSQILLRDSEGRDQLVKIFM</sequence>
<dbReference type="KEGG" id="kphy:AOZ06_36980"/>
<accession>A0A0N9I275</accession>
<evidence type="ECO:0000313" key="2">
    <source>
        <dbReference type="Proteomes" id="UP000063699"/>
    </source>
</evidence>
<reference evidence="1 2" key="1">
    <citation type="submission" date="2015-07" db="EMBL/GenBank/DDBJ databases">
        <title>Genome sequencing of Kibdelosporangium phytohabitans.</title>
        <authorList>
            <person name="Qin S."/>
            <person name="Xing K."/>
        </authorList>
    </citation>
    <scope>NUCLEOTIDE SEQUENCE [LARGE SCALE GENOMIC DNA]</scope>
    <source>
        <strain evidence="1 2">KLBMP1111</strain>
    </source>
</reference>